<dbReference type="PANTHER" id="PTHR12933:SF0">
    <property type="entry name" value="U3 SMALL NUCLEOLAR RNA-ASSOCIATED PROTEIN 25 HOMOLOG"/>
    <property type="match status" value="1"/>
</dbReference>
<comment type="caution">
    <text evidence="2">The sequence shown here is derived from an EMBL/GenBank/DDBJ whole genome shotgun (WGS) entry which is preliminary data.</text>
</comment>
<keyword evidence="3" id="KW-1185">Reference proteome</keyword>
<gene>
    <name evidence="2" type="ORF">DPMN_101500</name>
</gene>
<dbReference type="GO" id="GO:0032040">
    <property type="term" value="C:small-subunit processome"/>
    <property type="evidence" value="ECO:0007669"/>
    <property type="project" value="TreeGrafter"/>
</dbReference>
<dbReference type="AlphaFoldDB" id="A0A9D4LJ86"/>
<dbReference type="GO" id="GO:0019843">
    <property type="term" value="F:rRNA binding"/>
    <property type="evidence" value="ECO:0007669"/>
    <property type="project" value="TreeGrafter"/>
</dbReference>
<dbReference type="Pfam" id="PF06862">
    <property type="entry name" value="Utp25_C"/>
    <property type="match status" value="1"/>
</dbReference>
<accession>A0A9D4LJ86</accession>
<dbReference type="GO" id="GO:0000462">
    <property type="term" value="P:maturation of SSU-rRNA from tricistronic rRNA transcript (SSU-rRNA, 5.8S rRNA, LSU-rRNA)"/>
    <property type="evidence" value="ECO:0007669"/>
    <property type="project" value="TreeGrafter"/>
</dbReference>
<dbReference type="InterPro" id="IPR053939">
    <property type="entry name" value="UTP25_C"/>
</dbReference>
<dbReference type="GO" id="GO:0034511">
    <property type="term" value="F:U3 snoRNA binding"/>
    <property type="evidence" value="ECO:0007669"/>
    <property type="project" value="InterPro"/>
</dbReference>
<sequence length="56" mass="6514">MSISQSCVWCVSSQVFPQHSKAGIQQTLIFIPSYFDFVRLRNYFKREGINVLQVSE</sequence>
<organism evidence="2 3">
    <name type="scientific">Dreissena polymorpha</name>
    <name type="common">Zebra mussel</name>
    <name type="synonym">Mytilus polymorpha</name>
    <dbReference type="NCBI Taxonomy" id="45954"/>
    <lineage>
        <taxon>Eukaryota</taxon>
        <taxon>Metazoa</taxon>
        <taxon>Spiralia</taxon>
        <taxon>Lophotrochozoa</taxon>
        <taxon>Mollusca</taxon>
        <taxon>Bivalvia</taxon>
        <taxon>Autobranchia</taxon>
        <taxon>Heteroconchia</taxon>
        <taxon>Euheterodonta</taxon>
        <taxon>Imparidentia</taxon>
        <taxon>Neoheterodontei</taxon>
        <taxon>Myida</taxon>
        <taxon>Dreissenoidea</taxon>
        <taxon>Dreissenidae</taxon>
        <taxon>Dreissena</taxon>
    </lineage>
</organism>
<protein>
    <recommendedName>
        <fullName evidence="1">UTP25 C-terminal domain-containing protein</fullName>
    </recommendedName>
</protein>
<reference evidence="2" key="2">
    <citation type="submission" date="2020-11" db="EMBL/GenBank/DDBJ databases">
        <authorList>
            <person name="McCartney M.A."/>
            <person name="Auch B."/>
            <person name="Kono T."/>
            <person name="Mallez S."/>
            <person name="Becker A."/>
            <person name="Gohl D.M."/>
            <person name="Silverstein K.A.T."/>
            <person name="Koren S."/>
            <person name="Bechman K.B."/>
            <person name="Herman A."/>
            <person name="Abrahante J.E."/>
            <person name="Garbe J."/>
        </authorList>
    </citation>
    <scope>NUCLEOTIDE SEQUENCE</scope>
    <source>
        <strain evidence="2">Duluth1</strain>
        <tissue evidence="2">Whole animal</tissue>
    </source>
</reference>
<dbReference type="InterPro" id="IPR010678">
    <property type="entry name" value="UTP25"/>
</dbReference>
<dbReference type="PANTHER" id="PTHR12933">
    <property type="entry name" value="ORF PROTEIN-RELATED"/>
    <property type="match status" value="1"/>
</dbReference>
<feature type="domain" description="UTP25 C-terminal" evidence="1">
    <location>
        <begin position="13"/>
        <end position="56"/>
    </location>
</feature>
<proteinExistence type="predicted"/>
<dbReference type="EMBL" id="JAIWYP010000003">
    <property type="protein sequence ID" value="KAH3858859.1"/>
    <property type="molecule type" value="Genomic_DNA"/>
</dbReference>
<evidence type="ECO:0000259" key="1">
    <source>
        <dbReference type="Pfam" id="PF06862"/>
    </source>
</evidence>
<evidence type="ECO:0000313" key="3">
    <source>
        <dbReference type="Proteomes" id="UP000828390"/>
    </source>
</evidence>
<dbReference type="Proteomes" id="UP000828390">
    <property type="component" value="Unassembled WGS sequence"/>
</dbReference>
<name>A0A9D4LJ86_DREPO</name>
<reference evidence="2" key="1">
    <citation type="journal article" date="2019" name="bioRxiv">
        <title>The Genome of the Zebra Mussel, Dreissena polymorpha: A Resource for Invasive Species Research.</title>
        <authorList>
            <person name="McCartney M.A."/>
            <person name="Auch B."/>
            <person name="Kono T."/>
            <person name="Mallez S."/>
            <person name="Zhang Y."/>
            <person name="Obille A."/>
            <person name="Becker A."/>
            <person name="Abrahante J.E."/>
            <person name="Garbe J."/>
            <person name="Badalamenti J.P."/>
            <person name="Herman A."/>
            <person name="Mangelson H."/>
            <person name="Liachko I."/>
            <person name="Sullivan S."/>
            <person name="Sone E.D."/>
            <person name="Koren S."/>
            <person name="Silverstein K.A.T."/>
            <person name="Beckman K.B."/>
            <person name="Gohl D.M."/>
        </authorList>
    </citation>
    <scope>NUCLEOTIDE SEQUENCE</scope>
    <source>
        <strain evidence="2">Duluth1</strain>
        <tissue evidence="2">Whole animal</tissue>
    </source>
</reference>
<evidence type="ECO:0000313" key="2">
    <source>
        <dbReference type="EMBL" id="KAH3858859.1"/>
    </source>
</evidence>